<comment type="subcellular location">
    <subcellularLocation>
        <location evidence="7">Cell inner membrane</location>
        <topology evidence="7">Multi-pass membrane protein</topology>
    </subcellularLocation>
    <subcellularLocation>
        <location evidence="1">Cell membrane</location>
        <topology evidence="1">Multi-pass membrane protein</topology>
    </subcellularLocation>
</comment>
<feature type="transmembrane region" description="Helical" evidence="7">
    <location>
        <begin position="167"/>
        <end position="193"/>
    </location>
</feature>
<dbReference type="Proteomes" id="UP001169027">
    <property type="component" value="Unassembled WGS sequence"/>
</dbReference>
<feature type="transmembrane region" description="Helical" evidence="7">
    <location>
        <begin position="129"/>
        <end position="146"/>
    </location>
</feature>
<reference evidence="9" key="1">
    <citation type="submission" date="2023-06" db="EMBL/GenBank/DDBJ databases">
        <authorList>
            <person name="Jiang Y."/>
            <person name="Liu Q."/>
        </authorList>
    </citation>
    <scope>NUCLEOTIDE SEQUENCE</scope>
    <source>
        <strain evidence="9">CGMCC 1.12090</strain>
    </source>
</reference>
<comment type="caution">
    <text evidence="9">The sequence shown here is derived from an EMBL/GenBank/DDBJ whole genome shotgun (WGS) entry which is preliminary data.</text>
</comment>
<keyword evidence="4 7" id="KW-0812">Transmembrane</keyword>
<dbReference type="PANTHER" id="PTHR33778:SF1">
    <property type="entry name" value="MAGNESIUM TRANSPORTER YHID-RELATED"/>
    <property type="match status" value="1"/>
</dbReference>
<evidence type="ECO:0000256" key="4">
    <source>
        <dbReference type="ARBA" id="ARBA00022692"/>
    </source>
</evidence>
<keyword evidence="7" id="KW-0997">Cell inner membrane</keyword>
<evidence type="ECO:0000313" key="10">
    <source>
        <dbReference type="Proteomes" id="UP001169027"/>
    </source>
</evidence>
<evidence type="ECO:0000256" key="7">
    <source>
        <dbReference type="RuleBase" id="RU365041"/>
    </source>
</evidence>
<keyword evidence="5 7" id="KW-1133">Transmembrane helix</keyword>
<feature type="domain" description="MgtC/SapB/SrpB/YhiD N-terminal" evidence="8">
    <location>
        <begin position="68"/>
        <end position="198"/>
    </location>
</feature>
<sequence length="289" mass="30799">MRFIALSIGSGFPRVGWSVREAISLDDRPADEDTTLVRCLHATGGDVFQLGVINSWHGVGMWMVFNMAAALMLGWFVGYERYFSGRAAGSQVYCLVCATSCAVTLLAGYPTMWYWGSETIPIAADPTKVIGAVLTGIGFLGAGLIVKSGHNVRGLTTAASIWGSSAIGILVGVGFYVPAIGLTALFVICTAVVPRIEQRLPAHAAMTGTFRFSKGHKPSPEEVHHFLVKRGLQIPPESVAISFDGTQFEIQCLIFASSSARTSALSTIGDELSQLAHVEGFTLTHSSRA</sequence>
<accession>A0ABT8S431</accession>
<evidence type="ECO:0000313" key="9">
    <source>
        <dbReference type="EMBL" id="MDO1533603.1"/>
    </source>
</evidence>
<evidence type="ECO:0000256" key="6">
    <source>
        <dbReference type="ARBA" id="ARBA00023136"/>
    </source>
</evidence>
<dbReference type="EMBL" id="JAUKVY010000009">
    <property type="protein sequence ID" value="MDO1533603.1"/>
    <property type="molecule type" value="Genomic_DNA"/>
</dbReference>
<evidence type="ECO:0000256" key="1">
    <source>
        <dbReference type="ARBA" id="ARBA00004651"/>
    </source>
</evidence>
<evidence type="ECO:0000256" key="5">
    <source>
        <dbReference type="ARBA" id="ARBA00022989"/>
    </source>
</evidence>
<name>A0ABT8S431_9BURK</name>
<evidence type="ECO:0000256" key="3">
    <source>
        <dbReference type="ARBA" id="ARBA00022475"/>
    </source>
</evidence>
<evidence type="ECO:0000259" key="8">
    <source>
        <dbReference type="Pfam" id="PF02308"/>
    </source>
</evidence>
<gene>
    <name evidence="9" type="ORF">Q2T77_15005</name>
</gene>
<evidence type="ECO:0000256" key="2">
    <source>
        <dbReference type="ARBA" id="ARBA00009298"/>
    </source>
</evidence>
<dbReference type="PANTHER" id="PTHR33778">
    <property type="entry name" value="PROTEIN MGTC"/>
    <property type="match status" value="1"/>
</dbReference>
<dbReference type="InterPro" id="IPR049177">
    <property type="entry name" value="MgtC_SapB_SrpB_YhiD_N"/>
</dbReference>
<feature type="transmembrane region" description="Helical" evidence="7">
    <location>
        <begin position="91"/>
        <end position="109"/>
    </location>
</feature>
<organism evidence="9 10">
    <name type="scientific">Variovorax ginsengisoli</name>
    <dbReference type="NCBI Taxonomy" id="363844"/>
    <lineage>
        <taxon>Bacteria</taxon>
        <taxon>Pseudomonadati</taxon>
        <taxon>Pseudomonadota</taxon>
        <taxon>Betaproteobacteria</taxon>
        <taxon>Burkholderiales</taxon>
        <taxon>Comamonadaceae</taxon>
        <taxon>Variovorax</taxon>
    </lineage>
</organism>
<keyword evidence="6 7" id="KW-0472">Membrane</keyword>
<dbReference type="RefSeq" id="WP_286531184.1">
    <property type="nucleotide sequence ID" value="NZ_JAUJZH010000009.1"/>
</dbReference>
<keyword evidence="10" id="KW-1185">Reference proteome</keyword>
<dbReference type="InterPro" id="IPR003416">
    <property type="entry name" value="MgtC/SapB/SrpB/YhiD_fam"/>
</dbReference>
<proteinExistence type="inferred from homology"/>
<keyword evidence="3" id="KW-1003">Cell membrane</keyword>
<comment type="similarity">
    <text evidence="2 7">Belongs to the MgtC/SapB family.</text>
</comment>
<feature type="transmembrane region" description="Helical" evidence="7">
    <location>
        <begin position="59"/>
        <end position="79"/>
    </location>
</feature>
<dbReference type="PRINTS" id="PR01837">
    <property type="entry name" value="MGTCSAPBPROT"/>
</dbReference>
<protein>
    <recommendedName>
        <fullName evidence="7">Protein MgtC</fullName>
    </recommendedName>
</protein>
<dbReference type="Pfam" id="PF02308">
    <property type="entry name" value="MgtC"/>
    <property type="match status" value="1"/>
</dbReference>